<dbReference type="GO" id="GO:0005524">
    <property type="term" value="F:ATP binding"/>
    <property type="evidence" value="ECO:0007669"/>
    <property type="project" value="UniProtKB-KW"/>
</dbReference>
<keyword evidence="15" id="KW-0464">Manganese</keyword>
<dbReference type="Gene3D" id="3.30.160.380">
    <property type="entry name" value="Dicer dimerisation domain"/>
    <property type="match status" value="1"/>
</dbReference>
<dbReference type="Gene3D" id="1.10.1520.10">
    <property type="entry name" value="Ribonuclease III domain"/>
    <property type="match status" value="2"/>
</dbReference>
<comment type="cofactor">
    <cofactor evidence="2">
        <name>Mg(2+)</name>
        <dbReference type="ChEBI" id="CHEBI:18420"/>
    </cofactor>
</comment>
<dbReference type="InterPro" id="IPR000999">
    <property type="entry name" value="RNase_III_dom"/>
</dbReference>
<organism evidence="24 25">
    <name type="scientific">Nepenthes gracilis</name>
    <name type="common">Slender pitcher plant</name>
    <dbReference type="NCBI Taxonomy" id="150966"/>
    <lineage>
        <taxon>Eukaryota</taxon>
        <taxon>Viridiplantae</taxon>
        <taxon>Streptophyta</taxon>
        <taxon>Embryophyta</taxon>
        <taxon>Tracheophyta</taxon>
        <taxon>Spermatophyta</taxon>
        <taxon>Magnoliopsida</taxon>
        <taxon>eudicotyledons</taxon>
        <taxon>Gunneridae</taxon>
        <taxon>Pentapetalae</taxon>
        <taxon>Caryophyllales</taxon>
        <taxon>Nepenthaceae</taxon>
        <taxon>Nepenthes</taxon>
    </lineage>
</organism>
<dbReference type="Gene3D" id="3.30.160.20">
    <property type="match status" value="1"/>
</dbReference>
<dbReference type="GO" id="GO:0005737">
    <property type="term" value="C:cytoplasm"/>
    <property type="evidence" value="ECO:0007669"/>
    <property type="project" value="TreeGrafter"/>
</dbReference>
<protein>
    <recommendedName>
        <fullName evidence="26">Dicer-like 3</fullName>
    </recommendedName>
</protein>
<accession>A0AAD3XKS0</accession>
<dbReference type="Pfam" id="PF00636">
    <property type="entry name" value="Ribonuclease_3"/>
    <property type="match status" value="2"/>
</dbReference>
<dbReference type="Gene3D" id="3.40.50.300">
    <property type="entry name" value="P-loop containing nucleotide triphosphate hydrolases"/>
    <property type="match status" value="2"/>
</dbReference>
<keyword evidence="7" id="KW-0547">Nucleotide-binding</keyword>
<keyword evidence="16" id="KW-0539">Nucleus</keyword>
<evidence type="ECO:0000256" key="15">
    <source>
        <dbReference type="ARBA" id="ARBA00023211"/>
    </source>
</evidence>
<reference evidence="24" key="1">
    <citation type="submission" date="2023-05" db="EMBL/GenBank/DDBJ databases">
        <title>Nepenthes gracilis genome sequencing.</title>
        <authorList>
            <person name="Fukushima K."/>
        </authorList>
    </citation>
    <scope>NUCLEOTIDE SEQUENCE</scope>
    <source>
        <strain evidence="24">SING2019-196</strain>
    </source>
</reference>
<dbReference type="FunFam" id="3.30.160.380:FF:000001">
    <property type="entry name" value="Endoribonuclease dicer-like 1"/>
    <property type="match status" value="1"/>
</dbReference>
<dbReference type="EMBL" id="BSYO01000007">
    <property type="protein sequence ID" value="GMH08010.1"/>
    <property type="molecule type" value="Genomic_DNA"/>
</dbReference>
<evidence type="ECO:0000256" key="8">
    <source>
        <dbReference type="ARBA" id="ARBA00022759"/>
    </source>
</evidence>
<dbReference type="PROSITE" id="PS51192">
    <property type="entry name" value="HELICASE_ATP_BIND_1"/>
    <property type="match status" value="1"/>
</dbReference>
<dbReference type="PROSITE" id="PS51194">
    <property type="entry name" value="HELICASE_CTER"/>
    <property type="match status" value="1"/>
</dbReference>
<comment type="caution">
    <text evidence="24">The sequence shown here is derived from an EMBL/GenBank/DDBJ whole genome shotgun (WGS) entry which is preliminary data.</text>
</comment>
<dbReference type="PROSITE" id="PS51327">
    <property type="entry name" value="DICER_DSRBF"/>
    <property type="match status" value="1"/>
</dbReference>
<evidence type="ECO:0000259" key="22">
    <source>
        <dbReference type="PROSITE" id="PS51194"/>
    </source>
</evidence>
<evidence type="ECO:0000256" key="10">
    <source>
        <dbReference type="ARBA" id="ARBA00022806"/>
    </source>
</evidence>
<gene>
    <name evidence="24" type="ORF">Nepgr_009850</name>
</gene>
<dbReference type="Pfam" id="PF00270">
    <property type="entry name" value="DEAD"/>
    <property type="match status" value="1"/>
</dbReference>
<dbReference type="InterPro" id="IPR036389">
    <property type="entry name" value="RNase_III_sf"/>
</dbReference>
<dbReference type="SMART" id="SM00487">
    <property type="entry name" value="DEXDc"/>
    <property type="match status" value="1"/>
</dbReference>
<dbReference type="FunFam" id="2.170.260.10:FF:000004">
    <property type="entry name" value="Dicer-like 104"/>
    <property type="match status" value="1"/>
</dbReference>
<evidence type="ECO:0000256" key="11">
    <source>
        <dbReference type="ARBA" id="ARBA00022840"/>
    </source>
</evidence>
<dbReference type="GO" id="GO:0005634">
    <property type="term" value="C:nucleus"/>
    <property type="evidence" value="ECO:0007669"/>
    <property type="project" value="UniProtKB-SubCell"/>
</dbReference>
<dbReference type="Gene3D" id="2.170.260.10">
    <property type="entry name" value="paz domain"/>
    <property type="match status" value="1"/>
</dbReference>
<sequence length="1717" mass="192686">MQSFDKNTKPDPMELDTSKARPKDFTLRSYQKKIYEVARKRNVLAALETGAGKTMIAVMLIKEIGEAIKSSAVKKVIVFLATTVSLVNQQYEVIKIYTDLRVKEIYGALGVDEWNTECWKKQINDCDVMVMTPQIFLDALRNAFLTMETVCLMIFDECHRATGNHNYARIMKEFYHKSVYKPKIFGMTATPVIRKGVSSIVDCEEQLSELQSLLDSQICSIDDKIELEQLSPPACEIFRFYHSAKSSSSALRETLQSLWFKYDASFIKWQESLAFRYKHMDGKLKTLRRRLSTDHEKILYCLDNLGLLCAHEAVKVCLENSYNIIEDCELHAESSSLCKLFLEGALNAIGDFLPQGRGILTGCGPDMETVNMNYVSPKLDMLLQISQMFRDDNQVLCLILVERIMAAKAIERFLRKINSLSHFSISYLTGCSSSVDALTPKMQKQNLELFRTGKVNLLFATDMVEEGIHVPSCTCVVHFDMPKTVRSYVQSRGCARQNNSLFIMMLERNNKEQRDQLFDIIRSEHAMSETAMNGEPDPCTLRAGNFSKASAYVVEATGASISADSSVTLIRRYCEKLPSDKYYGPKPVFQILSSGGSYECKVMLPPNAAFQTIIGPPSRSSHLSKQLVCLEACKKLHQMGALDDYLVPCVEGAAEGDSDLQANNSAAGAGTTKRKELHGTTRIRVLSGTWIDKPHGATFHAYGINFSCNIPSRLYSGFVLLTESKLDDDVANAKVDLYLLENKIVKSSIFSCGQISLDANQIKRAMSFHELFFNGLFGKIFQGSKARGIQREFLLHKDNKLLWSPCYMYLILPLESSNIQNSGSWSINWKGIDSCVSVIEFLKKSSWLSAEDPQGSMRSLPTSRNISENRNFTDASVICLANASYSASNLKDTVVMAIHTGRIYSVSDVLVNTSADSPFDRKAYSQTSYTSFSDYFQKKYGIALSHPGQPLLLLKQSHNPHNLLVDFNSKDRCKVVVEKKRNHVHMPPELLVSLDVAISVLKASYLLPSLMHRLESLMLASQLRDEIAFNLSNVHIPSFLILEALTTLRCCEKFSLERLELLGDSVLKYAVSCHLFLKYPEKHEGQLSARRSWAVCNATLHKLGTIRKLQGYIRDSAFEPRRFVAPGLLSIHPIPCSHGVDILEVPLDTRFQTISEEVMVGKCCDMGHRWMCSKTIADCVEALVGAFYVGGGLMAALHFMKWLGVETSIEHSYLDDTIHRASLLSYTPKSNDIRNLETKIGYEFSVKGLLLEAITHASEQESGVGYCYQRLEFLGDSVLDVLITQHLYQAYLDIDPGELTDLRSASVNNENFAQVAVRRNLYPHLQHSSGLLLRQVTEYVKLDLDDEESAKPLQGRKGPKALGDLVESIAGAILIDTKLDLNEVWRIFEPLLSPIVTPDKLELPPLRQLNELCDSLGYFIKENCINDQEMVHVELRLQLKDILIIGEGIDKSRKTSKGQAAVHLLKDLQSRGITYSQCVSKRRKQESLHVSDLSTADLRVNNWNPIGGDDFSEHASNKKQKTCHLPRLSSSLQNACCVSIETLDWNLISDKGKNTTVEEEKRVMKDVELTGRQKKLKVYVRRNRMDVIGVDALPCQEPLLDLAPSSHLPTPVIPPVNMQKGGPRTSLYELCRRLHWIMPEIKSTEDKSRMPIVSGEGSEKRHGVCCFVSEITLHIPNVGEINVTGEPRTDKRSAHDSAALVMLLELQHQGMIVIGSA</sequence>
<evidence type="ECO:0000259" key="20">
    <source>
        <dbReference type="PROSITE" id="PS50821"/>
    </source>
</evidence>
<dbReference type="InterPro" id="IPR001650">
    <property type="entry name" value="Helicase_C-like"/>
</dbReference>
<dbReference type="PROSITE" id="PS50821">
    <property type="entry name" value="PAZ"/>
    <property type="match status" value="1"/>
</dbReference>
<dbReference type="InterPro" id="IPR005034">
    <property type="entry name" value="Dicer_dimerisation"/>
</dbReference>
<dbReference type="InterPro" id="IPR036085">
    <property type="entry name" value="PAZ_dom_sf"/>
</dbReference>
<evidence type="ECO:0000256" key="9">
    <source>
        <dbReference type="ARBA" id="ARBA00022801"/>
    </source>
</evidence>
<dbReference type="InterPro" id="IPR003100">
    <property type="entry name" value="PAZ_dom"/>
</dbReference>
<feature type="domain" description="Helicase C-terminal" evidence="22">
    <location>
        <begin position="384"/>
        <end position="536"/>
    </location>
</feature>
<evidence type="ECO:0000256" key="6">
    <source>
        <dbReference type="ARBA" id="ARBA00022737"/>
    </source>
</evidence>
<dbReference type="GO" id="GO:0004525">
    <property type="term" value="F:ribonuclease III activity"/>
    <property type="evidence" value="ECO:0007669"/>
    <property type="project" value="InterPro"/>
</dbReference>
<feature type="domain" description="PAZ" evidence="20">
    <location>
        <begin position="876"/>
        <end position="995"/>
    </location>
</feature>
<evidence type="ECO:0000256" key="3">
    <source>
        <dbReference type="ARBA" id="ARBA00004123"/>
    </source>
</evidence>
<dbReference type="CDD" id="cd18034">
    <property type="entry name" value="DEXHc_dicer"/>
    <property type="match status" value="1"/>
</dbReference>
<dbReference type="InterPro" id="IPR027417">
    <property type="entry name" value="P-loop_NTPase"/>
</dbReference>
<evidence type="ECO:0000256" key="4">
    <source>
        <dbReference type="ARBA" id="ARBA00022722"/>
    </source>
</evidence>
<proteinExistence type="inferred from homology"/>
<evidence type="ECO:0000313" key="25">
    <source>
        <dbReference type="Proteomes" id="UP001279734"/>
    </source>
</evidence>
<keyword evidence="4" id="KW-0540">Nuclease</keyword>
<feature type="domain" description="Helicase ATP-binding" evidence="21">
    <location>
        <begin position="34"/>
        <end position="209"/>
    </location>
</feature>
<comment type="subcellular location">
    <subcellularLocation>
        <location evidence="3">Nucleus</location>
    </subcellularLocation>
</comment>
<dbReference type="GO" id="GO:0004386">
    <property type="term" value="F:helicase activity"/>
    <property type="evidence" value="ECO:0007669"/>
    <property type="project" value="UniProtKB-KW"/>
</dbReference>
<dbReference type="PROSITE" id="PS50142">
    <property type="entry name" value="RNASE_3_2"/>
    <property type="match status" value="2"/>
</dbReference>
<name>A0AAD3XKS0_NEPGR</name>
<evidence type="ECO:0008006" key="26">
    <source>
        <dbReference type="Google" id="ProtNLM"/>
    </source>
</evidence>
<feature type="domain" description="RNase III" evidence="19">
    <location>
        <begin position="1233"/>
        <end position="1378"/>
    </location>
</feature>
<dbReference type="GO" id="GO:0046872">
    <property type="term" value="F:metal ion binding"/>
    <property type="evidence" value="ECO:0007669"/>
    <property type="project" value="UniProtKB-KW"/>
</dbReference>
<evidence type="ECO:0000256" key="17">
    <source>
        <dbReference type="ARBA" id="ARBA00035116"/>
    </source>
</evidence>
<keyword evidence="12" id="KW-0460">Magnesium</keyword>
<evidence type="ECO:0000313" key="24">
    <source>
        <dbReference type="EMBL" id="GMH08010.1"/>
    </source>
</evidence>
<evidence type="ECO:0000256" key="18">
    <source>
        <dbReference type="PROSITE-ProRule" id="PRU00657"/>
    </source>
</evidence>
<dbReference type="FunFam" id="1.10.1520.10:FF:000004">
    <property type="entry name" value="Endoribonuclease dicer-like 1"/>
    <property type="match status" value="1"/>
</dbReference>
<evidence type="ECO:0000256" key="14">
    <source>
        <dbReference type="ARBA" id="ARBA00023158"/>
    </source>
</evidence>
<evidence type="ECO:0000259" key="23">
    <source>
        <dbReference type="PROSITE" id="PS51327"/>
    </source>
</evidence>
<dbReference type="PROSITE" id="PS00517">
    <property type="entry name" value="RNASE_3_1"/>
    <property type="match status" value="1"/>
</dbReference>
<dbReference type="Pfam" id="PF03368">
    <property type="entry name" value="Dicer_dimer"/>
    <property type="match status" value="1"/>
</dbReference>
<keyword evidence="8" id="KW-0255">Endonuclease</keyword>
<evidence type="ECO:0000256" key="2">
    <source>
        <dbReference type="ARBA" id="ARBA00001946"/>
    </source>
</evidence>
<keyword evidence="10" id="KW-0347">Helicase</keyword>
<dbReference type="FunFam" id="1.10.1520.10:FF:000008">
    <property type="entry name" value="Dicer-like 104"/>
    <property type="match status" value="1"/>
</dbReference>
<keyword evidence="14" id="KW-0943">RNA-mediated gene silencing</keyword>
<dbReference type="FunFam" id="3.40.50.300:FF:000705">
    <property type="entry name" value="Endoribonuclease dicer-like protein"/>
    <property type="match status" value="1"/>
</dbReference>
<dbReference type="PANTHER" id="PTHR14950:SF46">
    <property type="entry name" value="ENDORIBONUCLEASE DICER HOMOLOG 3"/>
    <property type="match status" value="1"/>
</dbReference>
<dbReference type="InterPro" id="IPR038248">
    <property type="entry name" value="Dicer_dimer_sf"/>
</dbReference>
<comment type="similarity">
    <text evidence="17 18">Belongs to the helicase family. Dicer subfamily.</text>
</comment>
<dbReference type="SMART" id="SM00490">
    <property type="entry name" value="HELICc"/>
    <property type="match status" value="1"/>
</dbReference>
<evidence type="ECO:0000259" key="19">
    <source>
        <dbReference type="PROSITE" id="PS50142"/>
    </source>
</evidence>
<dbReference type="SMART" id="SM00949">
    <property type="entry name" value="PAZ"/>
    <property type="match status" value="1"/>
</dbReference>
<evidence type="ECO:0000256" key="12">
    <source>
        <dbReference type="ARBA" id="ARBA00022842"/>
    </source>
</evidence>
<feature type="domain" description="Dicer dsRNA-binding fold" evidence="23">
    <location>
        <begin position="566"/>
        <end position="656"/>
    </location>
</feature>
<dbReference type="CDD" id="cd00593">
    <property type="entry name" value="RIBOc"/>
    <property type="match status" value="2"/>
</dbReference>
<comment type="cofactor">
    <cofactor evidence="1">
        <name>Mn(2+)</name>
        <dbReference type="ChEBI" id="CHEBI:29035"/>
    </cofactor>
</comment>
<dbReference type="InterPro" id="IPR014001">
    <property type="entry name" value="Helicase_ATP-bd"/>
</dbReference>
<keyword evidence="11" id="KW-0067">ATP-binding</keyword>
<dbReference type="SUPFAM" id="SSF101690">
    <property type="entry name" value="PAZ domain"/>
    <property type="match status" value="1"/>
</dbReference>
<dbReference type="Pfam" id="PF00271">
    <property type="entry name" value="Helicase_C"/>
    <property type="match status" value="1"/>
</dbReference>
<dbReference type="SUPFAM" id="SSF69065">
    <property type="entry name" value="RNase III domain-like"/>
    <property type="match status" value="2"/>
</dbReference>
<feature type="domain" description="RNase III" evidence="19">
    <location>
        <begin position="1020"/>
        <end position="1192"/>
    </location>
</feature>
<dbReference type="PANTHER" id="PTHR14950">
    <property type="entry name" value="DICER-RELATED"/>
    <property type="match status" value="1"/>
</dbReference>
<evidence type="ECO:0000256" key="7">
    <source>
        <dbReference type="ARBA" id="ARBA00022741"/>
    </source>
</evidence>
<dbReference type="GO" id="GO:0010267">
    <property type="term" value="P:ta-siRNA processing"/>
    <property type="evidence" value="ECO:0007669"/>
    <property type="project" value="UniProtKB-ARBA"/>
</dbReference>
<evidence type="ECO:0000256" key="13">
    <source>
        <dbReference type="ARBA" id="ARBA00022884"/>
    </source>
</evidence>
<dbReference type="Pfam" id="PF02170">
    <property type="entry name" value="PAZ"/>
    <property type="match status" value="1"/>
</dbReference>
<dbReference type="Proteomes" id="UP001279734">
    <property type="component" value="Unassembled WGS sequence"/>
</dbReference>
<keyword evidence="9" id="KW-0378">Hydrolase</keyword>
<dbReference type="GO" id="GO:0003723">
    <property type="term" value="F:RNA binding"/>
    <property type="evidence" value="ECO:0007669"/>
    <property type="project" value="UniProtKB-UniRule"/>
</dbReference>
<dbReference type="SUPFAM" id="SSF52540">
    <property type="entry name" value="P-loop containing nucleoside triphosphate hydrolases"/>
    <property type="match status" value="1"/>
</dbReference>
<evidence type="ECO:0000256" key="16">
    <source>
        <dbReference type="ARBA" id="ARBA00023242"/>
    </source>
</evidence>
<keyword evidence="6" id="KW-0677">Repeat</keyword>
<evidence type="ECO:0000256" key="1">
    <source>
        <dbReference type="ARBA" id="ARBA00001936"/>
    </source>
</evidence>
<keyword evidence="5" id="KW-0479">Metal-binding</keyword>
<dbReference type="SMART" id="SM00535">
    <property type="entry name" value="RIBOc"/>
    <property type="match status" value="2"/>
</dbReference>
<keyword evidence="13 18" id="KW-0694">RNA-binding</keyword>
<evidence type="ECO:0000256" key="5">
    <source>
        <dbReference type="ARBA" id="ARBA00022723"/>
    </source>
</evidence>
<dbReference type="InterPro" id="IPR011545">
    <property type="entry name" value="DEAD/DEAH_box_helicase_dom"/>
</dbReference>
<evidence type="ECO:0000259" key="21">
    <source>
        <dbReference type="PROSITE" id="PS51192"/>
    </source>
</evidence>
<keyword evidence="25" id="KW-1185">Reference proteome</keyword>